<keyword evidence="3" id="KW-1185">Reference proteome</keyword>
<protein>
    <submittedName>
        <fullName evidence="2">Uncharacterized protein</fullName>
    </submittedName>
</protein>
<dbReference type="RefSeq" id="XP_066653614.1">
    <property type="nucleotide sequence ID" value="XM_066800729.1"/>
</dbReference>
<dbReference type="EMBL" id="JBBPEH010000008">
    <property type="protein sequence ID" value="KAK7534889.1"/>
    <property type="molecule type" value="Genomic_DNA"/>
</dbReference>
<accession>A0ABR1LJH6</accession>
<organism evidence="2 3">
    <name type="scientific">Phyllosticta citribraziliensis</name>
    <dbReference type="NCBI Taxonomy" id="989973"/>
    <lineage>
        <taxon>Eukaryota</taxon>
        <taxon>Fungi</taxon>
        <taxon>Dikarya</taxon>
        <taxon>Ascomycota</taxon>
        <taxon>Pezizomycotina</taxon>
        <taxon>Dothideomycetes</taxon>
        <taxon>Dothideomycetes incertae sedis</taxon>
        <taxon>Botryosphaeriales</taxon>
        <taxon>Phyllostictaceae</taxon>
        <taxon>Phyllosticta</taxon>
    </lineage>
</organism>
<feature type="transmembrane region" description="Helical" evidence="1">
    <location>
        <begin position="98"/>
        <end position="117"/>
    </location>
</feature>
<reference evidence="2 3" key="1">
    <citation type="submission" date="2024-04" db="EMBL/GenBank/DDBJ databases">
        <title>Phyllosticta paracitricarpa is synonymous to the EU quarantine fungus P. citricarpa based on phylogenomic analyses.</title>
        <authorList>
            <consortium name="Lawrence Berkeley National Laboratory"/>
            <person name="Van ingen-buijs V.A."/>
            <person name="Van westerhoven A.C."/>
            <person name="Haridas S."/>
            <person name="Skiadas P."/>
            <person name="Martin F."/>
            <person name="Groenewald J.Z."/>
            <person name="Crous P.W."/>
            <person name="Seidl M.F."/>
        </authorList>
    </citation>
    <scope>NUCLEOTIDE SEQUENCE [LARGE SCALE GENOMIC DNA]</scope>
    <source>
        <strain evidence="2 3">CPC 17464</strain>
    </source>
</reference>
<proteinExistence type="predicted"/>
<feature type="transmembrane region" description="Helical" evidence="1">
    <location>
        <begin position="463"/>
        <end position="487"/>
    </location>
</feature>
<feature type="transmembrane region" description="Helical" evidence="1">
    <location>
        <begin position="494"/>
        <end position="514"/>
    </location>
</feature>
<dbReference type="Proteomes" id="UP001360953">
    <property type="component" value="Unassembled WGS sequence"/>
</dbReference>
<evidence type="ECO:0000313" key="3">
    <source>
        <dbReference type="Proteomes" id="UP001360953"/>
    </source>
</evidence>
<sequence>MKSRRAKPHPHGFSQSGYSPSQEQFAALGLLNTLLAHMVRDSLAHIATTTITRWMVLRDHGGASTLDFELGEELSKPWSAVVNCYSRSKSNGWKWRDGLRFGLTFIIGSCLLLQGAAMNTVAMPKKKWFPDSRFENPADDDRLFFTNKTTRVAYVRRNSIRSQSSSMLREYSDVSRDMAHVMAAKSIFDDLSRLLDTAEASPGWQFVHAGPAMIHSIFNVTSTSSSSFQGIALSGQTIGEMKHELTANSPNAWARRAMGWDAVFKLTGIFLDTACSEASGNLAGAWSASSRDNGTIILEIGPSDSLNNDFPGASCSLSIKQVLFVIQQWIFENDFDASGPDYSPNGYGSTQFSQVEDVPSTAANFAIANDLADWFNAVAPSLQSLFPDPLSANFTSIAMRLSNAVVELDYGHTTMDGFAMVVTFIFANMLTTFDWTFEEVPGMTTRQGPVRWQILASGPRLQWQWVIAIVIGVNIVVQLYDIFLILWHRHAKGLWLSLGGMLFAANAAGPMAVVKPDQGAGFIPESKKDARFFIRQTRDSEGDEMRAVMISDRDEDRLEEYEVLDSKKAYGKVDPVDDESE</sequence>
<keyword evidence="1" id="KW-0472">Membrane</keyword>
<keyword evidence="1" id="KW-1133">Transmembrane helix</keyword>
<evidence type="ECO:0000313" key="2">
    <source>
        <dbReference type="EMBL" id="KAK7534889.1"/>
    </source>
</evidence>
<keyword evidence="1" id="KW-0812">Transmembrane</keyword>
<name>A0ABR1LJH6_9PEZI</name>
<evidence type="ECO:0000256" key="1">
    <source>
        <dbReference type="SAM" id="Phobius"/>
    </source>
</evidence>
<comment type="caution">
    <text evidence="2">The sequence shown here is derived from an EMBL/GenBank/DDBJ whole genome shotgun (WGS) entry which is preliminary data.</text>
</comment>
<dbReference type="GeneID" id="92033635"/>
<gene>
    <name evidence="2" type="ORF">J3D65DRAFT_629306</name>
</gene>